<dbReference type="Proteomes" id="UP001325680">
    <property type="component" value="Chromosome"/>
</dbReference>
<dbReference type="Pfam" id="PF08379">
    <property type="entry name" value="Bact_transglu_N"/>
    <property type="match status" value="1"/>
</dbReference>
<dbReference type="Pfam" id="PF01841">
    <property type="entry name" value="Transglut_core"/>
    <property type="match status" value="1"/>
</dbReference>
<proteinExistence type="predicted"/>
<evidence type="ECO:0000313" key="3">
    <source>
        <dbReference type="Proteomes" id="UP001325680"/>
    </source>
</evidence>
<feature type="domain" description="Transglutaminase-like" evidence="1">
    <location>
        <begin position="171"/>
        <end position="237"/>
    </location>
</feature>
<dbReference type="InterPro" id="IPR038765">
    <property type="entry name" value="Papain-like_cys_pep_sf"/>
</dbReference>
<dbReference type="InterPro" id="IPR013589">
    <property type="entry name" value="Bac_transglu_N"/>
</dbReference>
<name>A0ABZ0WB16_9BACT</name>
<dbReference type="Gene3D" id="3.10.620.30">
    <property type="match status" value="1"/>
</dbReference>
<dbReference type="PANTHER" id="PTHR33490:SF6">
    <property type="entry name" value="SLL1049 PROTEIN"/>
    <property type="match status" value="1"/>
</dbReference>
<evidence type="ECO:0000313" key="2">
    <source>
        <dbReference type="EMBL" id="WQD40492.1"/>
    </source>
</evidence>
<dbReference type="PANTHER" id="PTHR33490">
    <property type="entry name" value="BLR5614 PROTEIN-RELATED"/>
    <property type="match status" value="1"/>
</dbReference>
<accession>A0ABZ0WB16</accession>
<dbReference type="SMART" id="SM00460">
    <property type="entry name" value="TGc"/>
    <property type="match status" value="1"/>
</dbReference>
<sequence length="324" mass="37105">MPSFKIKHITRYSYSSPAVECTNQIMLYPIQDALQNLVSHKITITKNPGVEIFVDYFGNTLGMFSIVEPHTELLISSEAEVVTQEIQAPQNELPAGDQWQRLLTMQEQFPYIDFMQQEAFESADELQLFLEATFDSSKTPFENAQRFSEFIYKNFEYKQGITSVETKVDEIWKLKAGVCQDFAHVLLLMLRRVGVPARYVSGYICPKNHEFRGEGATHAWVEAYLPDYGWIGLDPTNNCIASDRHIRLAVGRNFSDVTPVKGTYKGSSHHVLEVLVSIDNRTVVPIEETVSQPAFSYKSDKPVPSTKTNSYRFYMEQMQQQQQQ</sequence>
<dbReference type="SUPFAM" id="SSF54001">
    <property type="entry name" value="Cysteine proteinases"/>
    <property type="match status" value="1"/>
</dbReference>
<gene>
    <name evidence="2" type="ORF">U0035_10065</name>
</gene>
<organism evidence="2 3">
    <name type="scientific">Niabella yanshanensis</name>
    <dbReference type="NCBI Taxonomy" id="577386"/>
    <lineage>
        <taxon>Bacteria</taxon>
        <taxon>Pseudomonadati</taxon>
        <taxon>Bacteroidota</taxon>
        <taxon>Chitinophagia</taxon>
        <taxon>Chitinophagales</taxon>
        <taxon>Chitinophagaceae</taxon>
        <taxon>Niabella</taxon>
    </lineage>
</organism>
<dbReference type="InterPro" id="IPR002931">
    <property type="entry name" value="Transglutaminase-like"/>
</dbReference>
<protein>
    <submittedName>
        <fullName evidence="2">Transglutaminase family protein</fullName>
    </submittedName>
</protein>
<reference evidence="2 3" key="1">
    <citation type="submission" date="2023-12" db="EMBL/GenBank/DDBJ databases">
        <title>Genome sequencing and assembly of bacterial species from a model synthetic community.</title>
        <authorList>
            <person name="Hogle S.L."/>
        </authorList>
    </citation>
    <scope>NUCLEOTIDE SEQUENCE [LARGE SCALE GENOMIC DNA]</scope>
    <source>
        <strain evidence="2 3">HAMBI_3031</strain>
    </source>
</reference>
<dbReference type="RefSeq" id="WP_114792182.1">
    <property type="nucleotide sequence ID" value="NZ_CP139960.1"/>
</dbReference>
<evidence type="ECO:0000259" key="1">
    <source>
        <dbReference type="SMART" id="SM00460"/>
    </source>
</evidence>
<dbReference type="EMBL" id="CP139960">
    <property type="protein sequence ID" value="WQD40492.1"/>
    <property type="molecule type" value="Genomic_DNA"/>
</dbReference>
<keyword evidence="3" id="KW-1185">Reference proteome</keyword>